<dbReference type="PANTHER" id="PTHR30592:SF1">
    <property type="entry name" value="SULFUR CARRIER PROTEIN FDHD"/>
    <property type="match status" value="1"/>
</dbReference>
<evidence type="ECO:0000256" key="2">
    <source>
        <dbReference type="ARBA" id="ARBA00023150"/>
    </source>
</evidence>
<dbReference type="Gene3D" id="3.10.20.10">
    <property type="match status" value="1"/>
</dbReference>
<evidence type="ECO:0000313" key="3">
    <source>
        <dbReference type="EMBL" id="SUH18690.1"/>
    </source>
</evidence>
<dbReference type="PANTHER" id="PTHR30592">
    <property type="entry name" value="FORMATE DEHYDROGENASE"/>
    <property type="match status" value="1"/>
</dbReference>
<accession>A0A379WHD2</accession>
<evidence type="ECO:0000313" key="4">
    <source>
        <dbReference type="Proteomes" id="UP000255509"/>
    </source>
</evidence>
<evidence type="ECO:0000256" key="1">
    <source>
        <dbReference type="ARBA" id="ARBA00022490"/>
    </source>
</evidence>
<proteinExistence type="predicted"/>
<dbReference type="GO" id="GO:0016783">
    <property type="term" value="F:sulfurtransferase activity"/>
    <property type="evidence" value="ECO:0007669"/>
    <property type="project" value="InterPro"/>
</dbReference>
<protein>
    <submittedName>
        <fullName evidence="3">Formate dehydrogenase accessory protein</fullName>
    </submittedName>
</protein>
<keyword evidence="2" id="KW-0501">Molybdenum cofactor biosynthesis</keyword>
<sequence>MNNILSEEVLNVTDFTTSRQLTLWKREDLQSPQLDDVAEEVPVALVYNGISHVVMMASPKDLTHFAIGFSLSEGIIDSRVKSMAWTLCRPVTDLKCRLIFPAVDLWAESASSRAGRTHRLRRVWRGTAQ</sequence>
<dbReference type="GO" id="GO:0006777">
    <property type="term" value="P:Mo-molybdopterin cofactor biosynthetic process"/>
    <property type="evidence" value="ECO:0007669"/>
    <property type="project" value="UniProtKB-KW"/>
</dbReference>
<keyword evidence="1" id="KW-0963">Cytoplasm</keyword>
<organism evidence="3 4">
    <name type="scientific">Salmonella enterica I</name>
    <dbReference type="NCBI Taxonomy" id="59201"/>
    <lineage>
        <taxon>Bacteria</taxon>
        <taxon>Pseudomonadati</taxon>
        <taxon>Pseudomonadota</taxon>
        <taxon>Gammaproteobacteria</taxon>
        <taxon>Enterobacterales</taxon>
        <taxon>Enterobacteriaceae</taxon>
        <taxon>Salmonella</taxon>
    </lineage>
</organism>
<dbReference type="InterPro" id="IPR016193">
    <property type="entry name" value="Cytidine_deaminase-like"/>
</dbReference>
<dbReference type="EMBL" id="UGXS01000004">
    <property type="protein sequence ID" value="SUH18690.1"/>
    <property type="molecule type" value="Genomic_DNA"/>
</dbReference>
<name>A0A379WHD2_SALET</name>
<gene>
    <name evidence="3" type="ORF">NCTC8258_06541</name>
</gene>
<dbReference type="Pfam" id="PF02634">
    <property type="entry name" value="FdhD-NarQ"/>
    <property type="match status" value="1"/>
</dbReference>
<dbReference type="InterPro" id="IPR003786">
    <property type="entry name" value="FdhD"/>
</dbReference>
<reference evidence="3 4" key="1">
    <citation type="submission" date="2018-06" db="EMBL/GenBank/DDBJ databases">
        <authorList>
            <consortium name="Pathogen Informatics"/>
            <person name="Doyle S."/>
        </authorList>
    </citation>
    <scope>NUCLEOTIDE SEQUENCE [LARGE SCALE GENOMIC DNA]</scope>
    <source>
        <strain evidence="3 4">NCTC8258</strain>
    </source>
</reference>
<dbReference type="AlphaFoldDB" id="A0A379WHD2"/>
<dbReference type="Proteomes" id="UP000255509">
    <property type="component" value="Unassembled WGS sequence"/>
</dbReference>
<dbReference type="SUPFAM" id="SSF53927">
    <property type="entry name" value="Cytidine deaminase-like"/>
    <property type="match status" value="1"/>
</dbReference>